<evidence type="ECO:0000313" key="1">
    <source>
        <dbReference type="EMBL" id="TQL99416.1"/>
    </source>
</evidence>
<name>A0A543CQP1_9ACTN</name>
<accession>A0A543CQP1</accession>
<reference evidence="1 2" key="1">
    <citation type="submission" date="2019-06" db="EMBL/GenBank/DDBJ databases">
        <title>Sequencing the genomes of 1000 actinobacteria strains.</title>
        <authorList>
            <person name="Klenk H.-P."/>
        </authorList>
    </citation>
    <scope>NUCLEOTIDE SEQUENCE [LARGE SCALE GENOMIC DNA]</scope>
    <source>
        <strain evidence="1 2">DSM 102200</strain>
    </source>
</reference>
<comment type="caution">
    <text evidence="1">The sequence shown here is derived from an EMBL/GenBank/DDBJ whole genome shotgun (WGS) entry which is preliminary data.</text>
</comment>
<dbReference type="Proteomes" id="UP000316096">
    <property type="component" value="Unassembled WGS sequence"/>
</dbReference>
<proteinExistence type="predicted"/>
<dbReference type="EMBL" id="VFOZ01000001">
    <property type="protein sequence ID" value="TQL99416.1"/>
    <property type="molecule type" value="Genomic_DNA"/>
</dbReference>
<dbReference type="AlphaFoldDB" id="A0A543CQP1"/>
<protein>
    <submittedName>
        <fullName evidence="1">Uncharacterized protein</fullName>
    </submittedName>
</protein>
<sequence>MIEPTENPGLRWSALQLLSLLPERRAQPAERHRLEVNGGALDEKITHYEKALGEQ</sequence>
<keyword evidence="2" id="KW-1185">Reference proteome</keyword>
<organism evidence="1 2">
    <name type="scientific">Actinoallomurus bryophytorum</name>
    <dbReference type="NCBI Taxonomy" id="1490222"/>
    <lineage>
        <taxon>Bacteria</taxon>
        <taxon>Bacillati</taxon>
        <taxon>Actinomycetota</taxon>
        <taxon>Actinomycetes</taxon>
        <taxon>Streptosporangiales</taxon>
        <taxon>Thermomonosporaceae</taxon>
        <taxon>Actinoallomurus</taxon>
    </lineage>
</organism>
<evidence type="ECO:0000313" key="2">
    <source>
        <dbReference type="Proteomes" id="UP000316096"/>
    </source>
</evidence>
<gene>
    <name evidence="1" type="ORF">FB559_5097</name>
</gene>